<dbReference type="PANTHER" id="PTHR11108:SF1">
    <property type="entry name" value="FERROCHELATASE, MITOCHONDRIAL"/>
    <property type="match status" value="1"/>
</dbReference>
<dbReference type="NCBIfam" id="TIGR00109">
    <property type="entry name" value="hemH"/>
    <property type="match status" value="1"/>
</dbReference>
<evidence type="ECO:0000256" key="5">
    <source>
        <dbReference type="ARBA" id="ARBA00023244"/>
    </source>
</evidence>
<reference evidence="9" key="1">
    <citation type="journal article" date="2020" name="mSystems">
        <title>Genome- and Community-Level Interaction Insights into Carbon Utilization and Element Cycling Functions of Hydrothermarchaeota in Hydrothermal Sediment.</title>
        <authorList>
            <person name="Zhou Z."/>
            <person name="Liu Y."/>
            <person name="Xu W."/>
            <person name="Pan J."/>
            <person name="Luo Z.H."/>
            <person name="Li M."/>
        </authorList>
    </citation>
    <scope>NUCLEOTIDE SEQUENCE [LARGE SCALE GENOMIC DNA]</scope>
    <source>
        <strain evidence="9">SpSt-132</strain>
    </source>
</reference>
<evidence type="ECO:0000256" key="7">
    <source>
        <dbReference type="HAMAP-Rule" id="MF_00323"/>
    </source>
</evidence>
<keyword evidence="3 7" id="KW-0350">Heme biosynthesis</keyword>
<comment type="catalytic activity">
    <reaction evidence="6">
        <text>Fe-coproporphyrin III + 2 H(+) = coproporphyrin III + Fe(2+)</text>
        <dbReference type="Rhea" id="RHEA:49572"/>
        <dbReference type="ChEBI" id="CHEBI:15378"/>
        <dbReference type="ChEBI" id="CHEBI:29033"/>
        <dbReference type="ChEBI" id="CHEBI:68438"/>
        <dbReference type="ChEBI" id="CHEBI:131725"/>
        <dbReference type="EC" id="4.99.1.9"/>
    </reaction>
    <physiologicalReaction direction="right-to-left" evidence="6">
        <dbReference type="Rhea" id="RHEA:49574"/>
    </physiologicalReaction>
</comment>
<dbReference type="InterPro" id="IPR019772">
    <property type="entry name" value="Ferrochelatase_AS"/>
</dbReference>
<dbReference type="InterPro" id="IPR033644">
    <property type="entry name" value="Ferrochelatase_C"/>
</dbReference>
<dbReference type="AlphaFoldDB" id="A0A7C2ZI94"/>
<dbReference type="GO" id="GO:0005737">
    <property type="term" value="C:cytoplasm"/>
    <property type="evidence" value="ECO:0007669"/>
    <property type="project" value="UniProtKB-SubCell"/>
</dbReference>
<feature type="binding site" evidence="7">
    <location>
        <position position="206"/>
    </location>
    <ligand>
        <name>Fe(2+)</name>
        <dbReference type="ChEBI" id="CHEBI:29033"/>
    </ligand>
</feature>
<keyword evidence="7 8" id="KW-0963">Cytoplasm</keyword>
<feature type="binding site" evidence="7">
    <location>
        <position position="285"/>
    </location>
    <ligand>
        <name>Fe(2+)</name>
        <dbReference type="ChEBI" id="CHEBI:29033"/>
    </ligand>
</feature>
<dbReference type="GO" id="GO:0004325">
    <property type="term" value="F:ferrochelatase activity"/>
    <property type="evidence" value="ECO:0007669"/>
    <property type="project" value="UniProtKB-UniRule"/>
</dbReference>
<dbReference type="SUPFAM" id="SSF53800">
    <property type="entry name" value="Chelatase"/>
    <property type="match status" value="1"/>
</dbReference>
<comment type="similarity">
    <text evidence="1 7 8">Belongs to the ferrochelatase family.</text>
</comment>
<dbReference type="HAMAP" id="MF_00323">
    <property type="entry name" value="Ferrochelatase"/>
    <property type="match status" value="1"/>
</dbReference>
<dbReference type="EMBL" id="DSFP01000030">
    <property type="protein sequence ID" value="HEW45592.1"/>
    <property type="molecule type" value="Genomic_DNA"/>
</dbReference>
<comment type="catalytic activity">
    <reaction evidence="7 8">
        <text>heme b + 2 H(+) = protoporphyrin IX + Fe(2+)</text>
        <dbReference type="Rhea" id="RHEA:22584"/>
        <dbReference type="ChEBI" id="CHEBI:15378"/>
        <dbReference type="ChEBI" id="CHEBI:29033"/>
        <dbReference type="ChEBI" id="CHEBI:57306"/>
        <dbReference type="ChEBI" id="CHEBI:60344"/>
        <dbReference type="EC" id="4.98.1.1"/>
    </reaction>
</comment>
<dbReference type="CDD" id="cd03411">
    <property type="entry name" value="Ferrochelatase_N"/>
    <property type="match status" value="1"/>
</dbReference>
<dbReference type="EC" id="4.98.1.1" evidence="7 8"/>
<evidence type="ECO:0000313" key="9">
    <source>
        <dbReference type="EMBL" id="HEW45592.1"/>
    </source>
</evidence>
<protein>
    <recommendedName>
        <fullName evidence="7 8">Ferrochelatase</fullName>
        <ecNumber evidence="7 8">4.98.1.1</ecNumber>
    </recommendedName>
    <alternativeName>
        <fullName evidence="7">Heme synthase</fullName>
    </alternativeName>
    <alternativeName>
        <fullName evidence="7">Protoheme ferro-lyase</fullName>
    </alternativeName>
</protein>
<dbReference type="InterPro" id="IPR033659">
    <property type="entry name" value="Ferrochelatase_N"/>
</dbReference>
<dbReference type="PANTHER" id="PTHR11108">
    <property type="entry name" value="FERROCHELATASE"/>
    <property type="match status" value="1"/>
</dbReference>
<keyword evidence="4 7" id="KW-0456">Lyase</keyword>
<comment type="caution">
    <text evidence="9">The sequence shown here is derived from an EMBL/GenBank/DDBJ whole genome shotgun (WGS) entry which is preliminary data.</text>
</comment>
<name>A0A7C2ZI94_9AQUI</name>
<dbReference type="CDD" id="cd00419">
    <property type="entry name" value="Ferrochelatase_C"/>
    <property type="match status" value="1"/>
</dbReference>
<evidence type="ECO:0000256" key="8">
    <source>
        <dbReference type="RuleBase" id="RU000607"/>
    </source>
</evidence>
<sequence length="339" mass="39240">MVGVVLFNMGGPDSLSAIRPFLYNLFSDHDIIRFPKAIQKPLAFFLSFLRAKKTRHYYEIMGGKSPQREQTQAQAQALQKALGEGYKVVVALRYWHPLTEEALRALLEYPIERIVLLPLYPQYSRTTTGSSFNEFDRVFRRLVKGGKNFNLTTLKGQEKSYFYPSSIPVHRINCYYNHPTYIRAMVENIRENLPNWQEFFFLFTAHSLPMSIIREGDPYQRQTEETVRLIMEHFPGVGYALGYQSKVGPTKWLEPFTQDLLEKLIDSGVKKIALVPVSFTCEHSETLYELDYLYGNMARERGVELIRIPTLKTHPLYIQVLKELVLHAISSCEKIKGIS</sequence>
<dbReference type="GO" id="GO:0006783">
    <property type="term" value="P:heme biosynthetic process"/>
    <property type="evidence" value="ECO:0007669"/>
    <property type="project" value="UniProtKB-UniRule"/>
</dbReference>
<comment type="subcellular location">
    <subcellularLocation>
        <location evidence="7 8">Cytoplasm</location>
    </subcellularLocation>
</comment>
<evidence type="ECO:0000256" key="6">
    <source>
        <dbReference type="ARBA" id="ARBA00024536"/>
    </source>
</evidence>
<keyword evidence="5 7" id="KW-0627">Porphyrin biosynthesis</keyword>
<evidence type="ECO:0000256" key="4">
    <source>
        <dbReference type="ARBA" id="ARBA00023239"/>
    </source>
</evidence>
<dbReference type="UniPathway" id="UPA00252">
    <property type="reaction ID" value="UER00325"/>
</dbReference>
<evidence type="ECO:0000256" key="3">
    <source>
        <dbReference type="ARBA" id="ARBA00023133"/>
    </source>
</evidence>
<comment type="function">
    <text evidence="7 8">Catalyzes the ferrous insertion into protoporphyrin IX.</text>
</comment>
<dbReference type="Gene3D" id="3.40.50.1400">
    <property type="match status" value="2"/>
</dbReference>
<dbReference type="InterPro" id="IPR001015">
    <property type="entry name" value="Ferrochelatase"/>
</dbReference>
<dbReference type="Pfam" id="PF00762">
    <property type="entry name" value="Ferrochelatase"/>
    <property type="match status" value="1"/>
</dbReference>
<gene>
    <name evidence="7 9" type="primary">hemH</name>
    <name evidence="9" type="ORF">ENO47_02820</name>
</gene>
<organism evidence="9">
    <name type="scientific">Hydrogenobacter sp</name>
    <dbReference type="NCBI Taxonomy" id="2152829"/>
    <lineage>
        <taxon>Bacteria</taxon>
        <taxon>Pseudomonadati</taxon>
        <taxon>Aquificota</taxon>
        <taxon>Aquificia</taxon>
        <taxon>Aquificales</taxon>
        <taxon>Aquificaceae</taxon>
        <taxon>Hydrogenobacter</taxon>
    </lineage>
</organism>
<accession>A0A7C2ZI94</accession>
<proteinExistence type="inferred from homology"/>
<evidence type="ECO:0000256" key="2">
    <source>
        <dbReference type="ARBA" id="ARBA00023004"/>
    </source>
</evidence>
<comment type="pathway">
    <text evidence="7 8">Porphyrin-containing compound metabolism; protoheme biosynthesis; protoheme from protoporphyrin-IX: step 1/1.</text>
</comment>
<dbReference type="PROSITE" id="PS00534">
    <property type="entry name" value="FERROCHELATASE"/>
    <property type="match status" value="1"/>
</dbReference>
<keyword evidence="2 7" id="KW-0408">Iron</keyword>
<keyword evidence="7" id="KW-0479">Metal-binding</keyword>
<evidence type="ECO:0000256" key="1">
    <source>
        <dbReference type="ARBA" id="ARBA00007718"/>
    </source>
</evidence>
<dbReference type="GO" id="GO:0046872">
    <property type="term" value="F:metal ion binding"/>
    <property type="evidence" value="ECO:0007669"/>
    <property type="project" value="UniProtKB-KW"/>
</dbReference>